<proteinExistence type="predicted"/>
<evidence type="ECO:0000313" key="2">
    <source>
        <dbReference type="EMBL" id="NCI50821.1"/>
    </source>
</evidence>
<dbReference type="Proteomes" id="UP000753802">
    <property type="component" value="Unassembled WGS sequence"/>
</dbReference>
<dbReference type="RefSeq" id="WP_161819130.1">
    <property type="nucleotide sequence ID" value="NZ_JAACJS010000015.1"/>
</dbReference>
<dbReference type="Pfam" id="PF00582">
    <property type="entry name" value="Usp"/>
    <property type="match status" value="1"/>
</dbReference>
<dbReference type="CDD" id="cd00293">
    <property type="entry name" value="USP-like"/>
    <property type="match status" value="1"/>
</dbReference>
<evidence type="ECO:0000259" key="1">
    <source>
        <dbReference type="Pfam" id="PF00582"/>
    </source>
</evidence>
<evidence type="ECO:0000313" key="3">
    <source>
        <dbReference type="Proteomes" id="UP000753802"/>
    </source>
</evidence>
<accession>A0ABW9ZUK2</accession>
<comment type="caution">
    <text evidence="2">The sequence shown here is derived from an EMBL/GenBank/DDBJ whole genome shotgun (WGS) entry which is preliminary data.</text>
</comment>
<protein>
    <submittedName>
        <fullName evidence="2">Universal stress protein</fullName>
    </submittedName>
</protein>
<dbReference type="EMBL" id="JAACJS010000015">
    <property type="protein sequence ID" value="NCI50821.1"/>
    <property type="molecule type" value="Genomic_DNA"/>
</dbReference>
<feature type="domain" description="UspA" evidence="1">
    <location>
        <begin position="9"/>
        <end position="147"/>
    </location>
</feature>
<name>A0ABW9ZUK2_9BACT</name>
<keyword evidence="3" id="KW-1185">Reference proteome</keyword>
<organism evidence="2 3">
    <name type="scientific">Sediminibacterium roseum</name>
    <dbReference type="NCBI Taxonomy" id="1978412"/>
    <lineage>
        <taxon>Bacteria</taxon>
        <taxon>Pseudomonadati</taxon>
        <taxon>Bacteroidota</taxon>
        <taxon>Chitinophagia</taxon>
        <taxon>Chitinophagales</taxon>
        <taxon>Chitinophagaceae</taxon>
        <taxon>Sediminibacterium</taxon>
    </lineage>
</organism>
<dbReference type="InterPro" id="IPR006016">
    <property type="entry name" value="UspA"/>
</dbReference>
<dbReference type="SUPFAM" id="SSF52402">
    <property type="entry name" value="Adenine nucleotide alpha hydrolases-like"/>
    <property type="match status" value="1"/>
</dbReference>
<dbReference type="Gene3D" id="3.40.50.12370">
    <property type="match status" value="1"/>
</dbReference>
<gene>
    <name evidence="2" type="ORF">GWC95_12855</name>
</gene>
<reference evidence="2 3" key="1">
    <citation type="submission" date="2020-01" db="EMBL/GenBank/DDBJ databases">
        <title>Genome analysis.</title>
        <authorList>
            <person name="Wu S."/>
            <person name="Wang G."/>
        </authorList>
    </citation>
    <scope>NUCLEOTIDE SEQUENCE [LARGE SCALE GENOMIC DNA]</scope>
    <source>
        <strain evidence="2 3">SYL130</strain>
    </source>
</reference>
<sequence length="286" mass="32322">MNESAPIVKRILLPVNLDQVSLAMARQVAGLAKDHGAALLLLHVADAENISFGKLLNRFFCTDSFVSNINHKDALLKTWQRNLQVSYGIPVSGEVCCGDWAGCILSAATARKVDMVALTRPPEQRWWTIFKNDPLETVMRRSPCQVMTLFSSAPGTNEWKNIVIPVTGFVPETRLKTIYPVARNNKVKIHLITIDNNDNSPQFSFIMDTLKILKAAGNIQVECNCIKRSMNPEQSFVEYAGRVNADVLMTAKRLPYLGFRHFWRRLLRPFSKLSRYEPGTLYRPSL</sequence>